<dbReference type="AlphaFoldDB" id="A0A644WVR4"/>
<dbReference type="PANTHER" id="PTHR43489:SF7">
    <property type="entry name" value="3-DEHYDRO-D-GULOSIDE 4-EPIMERASE-RELATED"/>
    <property type="match status" value="1"/>
</dbReference>
<feature type="domain" description="Xylose isomerase-like TIM barrel" evidence="2">
    <location>
        <begin position="28"/>
        <end position="265"/>
    </location>
</feature>
<evidence type="ECO:0000259" key="2">
    <source>
        <dbReference type="Pfam" id="PF01261"/>
    </source>
</evidence>
<dbReference type="SUPFAM" id="SSF51658">
    <property type="entry name" value="Xylose isomerase-like"/>
    <property type="match status" value="1"/>
</dbReference>
<accession>A0A644WVR4</accession>
<dbReference type="EC" id="5.1.3.-" evidence="3"/>
<name>A0A644WVR4_9ZZZZ</name>
<gene>
    <name evidence="3" type="primary">iolO_3</name>
    <name evidence="3" type="ORF">SDC9_54328</name>
</gene>
<keyword evidence="1 3" id="KW-0413">Isomerase</keyword>
<dbReference type="InterPro" id="IPR013022">
    <property type="entry name" value="Xyl_isomerase-like_TIM-brl"/>
</dbReference>
<dbReference type="Pfam" id="PF01261">
    <property type="entry name" value="AP_endonuc_2"/>
    <property type="match status" value="1"/>
</dbReference>
<organism evidence="3">
    <name type="scientific">bioreactor metagenome</name>
    <dbReference type="NCBI Taxonomy" id="1076179"/>
    <lineage>
        <taxon>unclassified sequences</taxon>
        <taxon>metagenomes</taxon>
        <taxon>ecological metagenomes</taxon>
    </lineage>
</organism>
<dbReference type="Gene3D" id="3.20.20.150">
    <property type="entry name" value="Divalent-metal-dependent TIM barrel enzymes"/>
    <property type="match status" value="1"/>
</dbReference>
<dbReference type="InterPro" id="IPR036237">
    <property type="entry name" value="Xyl_isomerase-like_sf"/>
</dbReference>
<dbReference type="EMBL" id="VSSQ01001401">
    <property type="protein sequence ID" value="MPM08016.1"/>
    <property type="molecule type" value="Genomic_DNA"/>
</dbReference>
<dbReference type="InterPro" id="IPR050417">
    <property type="entry name" value="Sugar_Epim/Isomerase"/>
</dbReference>
<dbReference type="GO" id="GO:0016853">
    <property type="term" value="F:isomerase activity"/>
    <property type="evidence" value="ECO:0007669"/>
    <property type="project" value="UniProtKB-KW"/>
</dbReference>
<proteinExistence type="predicted"/>
<dbReference type="PANTHER" id="PTHR43489">
    <property type="entry name" value="ISOMERASE"/>
    <property type="match status" value="1"/>
</dbReference>
<sequence>MKFCVAIGTSLVDTTPVPLGGDFVEQMRIAASIGYDAVELHIPMPNVLNIPALQKTKQDLNLSIATLGTGSIFGKFGFSLLEKDDLKRDMLVGMVQQFIDCAATLESKVTIGSIKGNCCMGWTREEALEVFGTTLYSLSKYAGERGVKLLLEATNRYENNVLNRGDEVVDIIKKYQLDHAQVLLDSFHSNIEEPDLNTCITKIAPYLGHVHVADNTRGYPGSGSFRFETFIKQLSEIHYNGVVSVECLPKPTGLEAAEQAYAFLTKHLFGRKRKTNLFYMAMVHCYH</sequence>
<protein>
    <submittedName>
        <fullName evidence="3">5-keto-L-gluconate epimerase</fullName>
        <ecNumber evidence="3">5.1.3.-</ecNumber>
    </submittedName>
</protein>
<evidence type="ECO:0000313" key="3">
    <source>
        <dbReference type="EMBL" id="MPM08016.1"/>
    </source>
</evidence>
<evidence type="ECO:0000256" key="1">
    <source>
        <dbReference type="ARBA" id="ARBA00023235"/>
    </source>
</evidence>
<comment type="caution">
    <text evidence="3">The sequence shown here is derived from an EMBL/GenBank/DDBJ whole genome shotgun (WGS) entry which is preliminary data.</text>
</comment>
<reference evidence="3" key="1">
    <citation type="submission" date="2019-08" db="EMBL/GenBank/DDBJ databases">
        <authorList>
            <person name="Kucharzyk K."/>
            <person name="Murdoch R.W."/>
            <person name="Higgins S."/>
            <person name="Loffler F."/>
        </authorList>
    </citation>
    <scope>NUCLEOTIDE SEQUENCE</scope>
</reference>